<name>A0ABP9UN36_9BACT</name>
<reference evidence="2 3" key="1">
    <citation type="submission" date="2024-02" db="EMBL/GenBank/DDBJ databases">
        <title>Haloferula sargassicola NBRC 104335.</title>
        <authorList>
            <person name="Ichikawa N."/>
            <person name="Katano-Makiyama Y."/>
            <person name="Hidaka K."/>
        </authorList>
    </citation>
    <scope>NUCLEOTIDE SEQUENCE [LARGE SCALE GENOMIC DNA]</scope>
    <source>
        <strain evidence="2 3">NBRC 104335</strain>
    </source>
</reference>
<feature type="region of interest" description="Disordered" evidence="1">
    <location>
        <begin position="115"/>
        <end position="178"/>
    </location>
</feature>
<organism evidence="2 3">
    <name type="scientific">Haloferula sargassicola</name>
    <dbReference type="NCBI Taxonomy" id="490096"/>
    <lineage>
        <taxon>Bacteria</taxon>
        <taxon>Pseudomonadati</taxon>
        <taxon>Verrucomicrobiota</taxon>
        <taxon>Verrucomicrobiia</taxon>
        <taxon>Verrucomicrobiales</taxon>
        <taxon>Verrucomicrobiaceae</taxon>
        <taxon>Haloferula</taxon>
    </lineage>
</organism>
<accession>A0ABP9UN36</accession>
<feature type="region of interest" description="Disordered" evidence="1">
    <location>
        <begin position="192"/>
        <end position="254"/>
    </location>
</feature>
<feature type="compositionally biased region" description="Basic and acidic residues" evidence="1">
    <location>
        <begin position="245"/>
        <end position="254"/>
    </location>
</feature>
<keyword evidence="3" id="KW-1185">Reference proteome</keyword>
<proteinExistence type="predicted"/>
<dbReference type="EMBL" id="BAABRI010000009">
    <property type="protein sequence ID" value="GAA5482739.1"/>
    <property type="molecule type" value="Genomic_DNA"/>
</dbReference>
<protein>
    <submittedName>
        <fullName evidence="2">Uncharacterized protein</fullName>
    </submittedName>
</protein>
<evidence type="ECO:0000256" key="1">
    <source>
        <dbReference type="SAM" id="MobiDB-lite"/>
    </source>
</evidence>
<dbReference type="Proteomes" id="UP001476282">
    <property type="component" value="Unassembled WGS sequence"/>
</dbReference>
<evidence type="ECO:0000313" key="2">
    <source>
        <dbReference type="EMBL" id="GAA5482739.1"/>
    </source>
</evidence>
<sequence length="254" mass="27476">MVRLPWAEGISDFGTGHFQLAEGISDFGTGCFQLAEGISDFGTGHCQLAGGSADFGTSHCQLAGAVPIWDQAIFKRLMGCEDLFGVAPHEGALFRCPCRGRISLGVGVRWLSPPANFRSPSGTEEAASEFNPVPFGTDLDDEPERRGPNDETRTTRRERRATGAVGDPPLSDAPAGAEFLWGSGSGGCHHRLISEVPPGRKKPHRSSIPCRSGPTWKTRPERRGPNDEPERRGPNDGARTMSPNDEVRTTRLER</sequence>
<feature type="compositionally biased region" description="Basic and acidic residues" evidence="1">
    <location>
        <begin position="143"/>
        <end position="155"/>
    </location>
</feature>
<gene>
    <name evidence="2" type="ORF">Hsar01_01962</name>
</gene>
<comment type="caution">
    <text evidence="2">The sequence shown here is derived from an EMBL/GenBank/DDBJ whole genome shotgun (WGS) entry which is preliminary data.</text>
</comment>
<evidence type="ECO:0000313" key="3">
    <source>
        <dbReference type="Proteomes" id="UP001476282"/>
    </source>
</evidence>
<feature type="compositionally biased region" description="Basic and acidic residues" evidence="1">
    <location>
        <begin position="218"/>
        <end position="234"/>
    </location>
</feature>